<organism evidence="1 2">
    <name type="scientific">Prosthecobacter algae</name>
    <dbReference type="NCBI Taxonomy" id="1144682"/>
    <lineage>
        <taxon>Bacteria</taxon>
        <taxon>Pseudomonadati</taxon>
        <taxon>Verrucomicrobiota</taxon>
        <taxon>Verrucomicrobiia</taxon>
        <taxon>Verrucomicrobiales</taxon>
        <taxon>Verrucomicrobiaceae</taxon>
        <taxon>Prosthecobacter</taxon>
    </lineage>
</organism>
<comment type="caution">
    <text evidence="1">The sequence shown here is derived from an EMBL/GenBank/DDBJ whole genome shotgun (WGS) entry which is preliminary data.</text>
</comment>
<accession>A0ABP9P3W8</accession>
<dbReference type="EMBL" id="BAABIA010000003">
    <property type="protein sequence ID" value="GAA5137410.1"/>
    <property type="molecule type" value="Genomic_DNA"/>
</dbReference>
<sequence>MRFEAHLIEQDSFIITPALVVSLGRCEGCNTVSAVLISFDWLIWHIGVMIPWKHDH</sequence>
<proteinExistence type="predicted"/>
<gene>
    <name evidence="1" type="ORF">GCM10023213_14040</name>
</gene>
<dbReference type="Proteomes" id="UP001499852">
    <property type="component" value="Unassembled WGS sequence"/>
</dbReference>
<keyword evidence="2" id="KW-1185">Reference proteome</keyword>
<dbReference type="RefSeq" id="WP_345735665.1">
    <property type="nucleotide sequence ID" value="NZ_BAABIA010000003.1"/>
</dbReference>
<evidence type="ECO:0000313" key="1">
    <source>
        <dbReference type="EMBL" id="GAA5137410.1"/>
    </source>
</evidence>
<name>A0ABP9P3W8_9BACT</name>
<protein>
    <submittedName>
        <fullName evidence="1">Uncharacterized protein</fullName>
    </submittedName>
</protein>
<reference evidence="2" key="1">
    <citation type="journal article" date="2019" name="Int. J. Syst. Evol. Microbiol.">
        <title>The Global Catalogue of Microorganisms (GCM) 10K type strain sequencing project: providing services to taxonomists for standard genome sequencing and annotation.</title>
        <authorList>
            <consortium name="The Broad Institute Genomics Platform"/>
            <consortium name="The Broad Institute Genome Sequencing Center for Infectious Disease"/>
            <person name="Wu L."/>
            <person name="Ma J."/>
        </authorList>
    </citation>
    <scope>NUCLEOTIDE SEQUENCE [LARGE SCALE GENOMIC DNA]</scope>
    <source>
        <strain evidence="2">JCM 18053</strain>
    </source>
</reference>
<evidence type="ECO:0000313" key="2">
    <source>
        <dbReference type="Proteomes" id="UP001499852"/>
    </source>
</evidence>